<dbReference type="Proteomes" id="UP000248827">
    <property type="component" value="Unassembled WGS sequence"/>
</dbReference>
<sequence>MSRKVRLALLLPGLMLLLFTSGCWSSKEIEDLSVYVGLGLDVAKETEFEKSVNEQGGHYPKRNNITATVQIVPKGSSKEESQQGSPGAGKSYFNEQLTGDSVIQIFRQFSLRRDRPLIGHHLKVIVVSSEVARKFRLDQLLDFVLRDNDIRPSCLVVVSDRRALDALTSNDPSEIPSFYLTGLVDNVYRTNKILPPVSLAKLDATMQSGSSYLLQNVISYEGEHKFSGAAIFSGKTNRWIGSLNQTDMEGLSWIQGKAKGGVVKTYTHKDGSTITYEIKHIKSKIIPTVKGDDISFHVQIESDGWFMENWTAPEAKGSEHYVDGLEKDFGHMAEQQVEQLLHKMQHVYKVDAAGFGDKLRIKYPRVWKKIKSNWDETFSEIPITYDIKVKITNQGSSTE</sequence>
<proteinExistence type="inferred from homology"/>
<dbReference type="GO" id="GO:0016020">
    <property type="term" value="C:membrane"/>
    <property type="evidence" value="ECO:0007669"/>
    <property type="project" value="UniProtKB-SubCell"/>
</dbReference>
<keyword evidence="14" id="KW-1185">Reference proteome</keyword>
<evidence type="ECO:0000259" key="9">
    <source>
        <dbReference type="Pfam" id="PF05504"/>
    </source>
</evidence>
<dbReference type="InterPro" id="IPR038501">
    <property type="entry name" value="Spore_GerAC_C_sf"/>
</dbReference>
<evidence type="ECO:0000256" key="2">
    <source>
        <dbReference type="ARBA" id="ARBA00007886"/>
    </source>
</evidence>
<dbReference type="Pfam" id="PF25198">
    <property type="entry name" value="Spore_GerAC_N"/>
    <property type="match status" value="1"/>
</dbReference>
<evidence type="ECO:0000313" key="11">
    <source>
        <dbReference type="EMBL" id="PWW35037.1"/>
    </source>
</evidence>
<feature type="domain" description="Spore germination GerAC-like C-terminal" evidence="9">
    <location>
        <begin position="227"/>
        <end position="395"/>
    </location>
</feature>
<dbReference type="EMBL" id="QGTZ01000013">
    <property type="protein sequence ID" value="PWW35037.1"/>
    <property type="molecule type" value="Genomic_DNA"/>
</dbReference>
<dbReference type="InterPro" id="IPR057336">
    <property type="entry name" value="GerAC_N"/>
</dbReference>
<evidence type="ECO:0000256" key="1">
    <source>
        <dbReference type="ARBA" id="ARBA00004635"/>
    </source>
</evidence>
<comment type="similarity">
    <text evidence="2">Belongs to the GerABKC lipoprotein family.</text>
</comment>
<dbReference type="EMBL" id="QLLI01000011">
    <property type="protein sequence ID" value="RAI91721.1"/>
    <property type="molecule type" value="Genomic_DNA"/>
</dbReference>
<dbReference type="Gene3D" id="3.30.300.210">
    <property type="entry name" value="Nutrient germinant receptor protein C, domain 3"/>
    <property type="match status" value="1"/>
</dbReference>
<evidence type="ECO:0000256" key="7">
    <source>
        <dbReference type="ARBA" id="ARBA00023288"/>
    </source>
</evidence>
<dbReference type="PANTHER" id="PTHR35789:SF1">
    <property type="entry name" value="SPORE GERMINATION PROTEIN B3"/>
    <property type="match status" value="1"/>
</dbReference>
<feature type="region of interest" description="Disordered" evidence="8">
    <location>
        <begin position="73"/>
        <end position="93"/>
    </location>
</feature>
<evidence type="ECO:0000256" key="3">
    <source>
        <dbReference type="ARBA" id="ARBA00022544"/>
    </source>
</evidence>
<dbReference type="AlphaFoldDB" id="A0A855XR23"/>
<dbReference type="RefSeq" id="WP_110001534.1">
    <property type="nucleotide sequence ID" value="NZ_QGTZ01000013.1"/>
</dbReference>
<dbReference type="Pfam" id="PF05504">
    <property type="entry name" value="Spore_GerAC"/>
    <property type="match status" value="1"/>
</dbReference>
<evidence type="ECO:0000259" key="10">
    <source>
        <dbReference type="Pfam" id="PF25198"/>
    </source>
</evidence>
<dbReference type="PANTHER" id="PTHR35789">
    <property type="entry name" value="SPORE GERMINATION PROTEIN B3"/>
    <property type="match status" value="1"/>
</dbReference>
<keyword evidence="4" id="KW-0732">Signal</keyword>
<dbReference type="OrthoDB" id="2569624at2"/>
<dbReference type="Proteomes" id="UP000247078">
    <property type="component" value="Unassembled WGS sequence"/>
</dbReference>
<evidence type="ECO:0000256" key="8">
    <source>
        <dbReference type="SAM" id="MobiDB-lite"/>
    </source>
</evidence>
<feature type="domain" description="Spore germination protein N-terminal" evidence="10">
    <location>
        <begin position="26"/>
        <end position="208"/>
    </location>
</feature>
<keyword evidence="6" id="KW-0564">Palmitate</keyword>
<reference evidence="11 13" key="1">
    <citation type="submission" date="2018-05" db="EMBL/GenBank/DDBJ databases">
        <title>Freshwater and sediment microbial communities from various areas in North America, analyzing microbe dynamics in response to fracking.</title>
        <authorList>
            <person name="Lamendella R."/>
        </authorList>
    </citation>
    <scope>NUCLEOTIDE SEQUENCE [LARGE SCALE GENOMIC DNA]</scope>
    <source>
        <strain evidence="11 13">DB-3</strain>
        <strain evidence="12 14">NG-13</strain>
    </source>
</reference>
<accession>A0A855XR23</accession>
<evidence type="ECO:0000313" key="13">
    <source>
        <dbReference type="Proteomes" id="UP000247078"/>
    </source>
</evidence>
<organism evidence="11 13">
    <name type="scientific">Paenibacillus pabuli</name>
    <dbReference type="NCBI Taxonomy" id="1472"/>
    <lineage>
        <taxon>Bacteria</taxon>
        <taxon>Bacillati</taxon>
        <taxon>Bacillota</taxon>
        <taxon>Bacilli</taxon>
        <taxon>Bacillales</taxon>
        <taxon>Paenibacillaceae</taxon>
        <taxon>Paenibacillus</taxon>
    </lineage>
</organism>
<comment type="subcellular location">
    <subcellularLocation>
        <location evidence="1">Membrane</location>
        <topology evidence="1">Lipid-anchor</topology>
    </subcellularLocation>
</comment>
<evidence type="ECO:0000256" key="4">
    <source>
        <dbReference type="ARBA" id="ARBA00022729"/>
    </source>
</evidence>
<keyword evidence="5" id="KW-0472">Membrane</keyword>
<evidence type="ECO:0000313" key="12">
    <source>
        <dbReference type="EMBL" id="RAI91721.1"/>
    </source>
</evidence>
<dbReference type="GO" id="GO:0009847">
    <property type="term" value="P:spore germination"/>
    <property type="evidence" value="ECO:0007669"/>
    <property type="project" value="InterPro"/>
</dbReference>
<comment type="caution">
    <text evidence="11">The sequence shown here is derived from an EMBL/GenBank/DDBJ whole genome shotgun (WGS) entry which is preliminary data.</text>
</comment>
<evidence type="ECO:0000313" key="14">
    <source>
        <dbReference type="Proteomes" id="UP000248827"/>
    </source>
</evidence>
<dbReference type="InterPro" id="IPR046953">
    <property type="entry name" value="Spore_GerAC-like_C"/>
</dbReference>
<name>A0A855XR23_9BACL</name>
<gene>
    <name evidence="12" type="ORF">DET54_11139</name>
    <name evidence="11" type="ORF">DET56_11340</name>
</gene>
<keyword evidence="3" id="KW-0309">Germination</keyword>
<dbReference type="NCBIfam" id="TIGR02887">
    <property type="entry name" value="spore_ger_x_C"/>
    <property type="match status" value="1"/>
</dbReference>
<evidence type="ECO:0000256" key="5">
    <source>
        <dbReference type="ARBA" id="ARBA00023136"/>
    </source>
</evidence>
<dbReference type="PROSITE" id="PS51257">
    <property type="entry name" value="PROKAR_LIPOPROTEIN"/>
    <property type="match status" value="1"/>
</dbReference>
<evidence type="ECO:0000256" key="6">
    <source>
        <dbReference type="ARBA" id="ARBA00023139"/>
    </source>
</evidence>
<dbReference type="InterPro" id="IPR008844">
    <property type="entry name" value="Spore_GerAC-like"/>
</dbReference>
<keyword evidence="7" id="KW-0449">Lipoprotein</keyword>
<protein>
    <submittedName>
        <fullName evidence="11">Spore germination protein</fullName>
    </submittedName>
</protein>